<dbReference type="InterPro" id="IPR011853">
    <property type="entry name" value="TRAP_DctM-Dct_fused"/>
</dbReference>
<comment type="caution">
    <text evidence="3">The sequence shown here is derived from an EMBL/GenBank/DDBJ whole genome shotgun (WGS) entry which is preliminary data.</text>
</comment>
<protein>
    <submittedName>
        <fullName evidence="3">TRAP transporter 4TM/12TM fusion protein</fullName>
    </submittedName>
</protein>
<feature type="transmembrane region" description="Helical" evidence="1">
    <location>
        <begin position="41"/>
        <end position="58"/>
    </location>
</feature>
<dbReference type="OrthoDB" id="9759894at2"/>
<dbReference type="EMBL" id="VNHO01000029">
    <property type="protein sequence ID" value="TYP49799.1"/>
    <property type="molecule type" value="Genomic_DNA"/>
</dbReference>
<feature type="transmembrane region" description="Helical" evidence="1">
    <location>
        <begin position="70"/>
        <end position="87"/>
    </location>
</feature>
<feature type="transmembrane region" description="Helical" evidence="1">
    <location>
        <begin position="489"/>
        <end position="512"/>
    </location>
</feature>
<feature type="transmembrane region" description="Helical" evidence="1">
    <location>
        <begin position="14"/>
        <end position="34"/>
    </location>
</feature>
<feature type="domain" description="TRAP C4-dicarboxylate transport system permease DctM subunit" evidence="2">
    <location>
        <begin position="110"/>
        <end position="546"/>
    </location>
</feature>
<feature type="transmembrane region" description="Helical" evidence="1">
    <location>
        <begin position="587"/>
        <end position="615"/>
    </location>
</feature>
<evidence type="ECO:0000259" key="2">
    <source>
        <dbReference type="Pfam" id="PF06808"/>
    </source>
</evidence>
<gene>
    <name evidence="3" type="ORF">LZ11_02124</name>
</gene>
<dbReference type="AlphaFoldDB" id="A0A5S5AK49"/>
<name>A0A5S5AK49_9FIRM</name>
<feature type="transmembrane region" description="Helical" evidence="1">
    <location>
        <begin position="294"/>
        <end position="315"/>
    </location>
</feature>
<keyword evidence="1" id="KW-1133">Transmembrane helix</keyword>
<evidence type="ECO:0000313" key="4">
    <source>
        <dbReference type="Proteomes" id="UP000322294"/>
    </source>
</evidence>
<evidence type="ECO:0000256" key="1">
    <source>
        <dbReference type="SAM" id="Phobius"/>
    </source>
</evidence>
<dbReference type="InterPro" id="IPR010656">
    <property type="entry name" value="DctM"/>
</dbReference>
<feature type="transmembrane region" description="Helical" evidence="1">
    <location>
        <begin position="341"/>
        <end position="359"/>
    </location>
</feature>
<feature type="transmembrane region" description="Helical" evidence="1">
    <location>
        <begin position="403"/>
        <end position="425"/>
    </location>
</feature>
<keyword evidence="1" id="KW-0812">Transmembrane</keyword>
<dbReference type="PANTHER" id="PTHR43849:SF2">
    <property type="entry name" value="BLL3936 PROTEIN"/>
    <property type="match status" value="1"/>
</dbReference>
<dbReference type="PANTHER" id="PTHR43849">
    <property type="entry name" value="BLL3936 PROTEIN"/>
    <property type="match status" value="1"/>
</dbReference>
<sequence>MNINYKLIGLSKKMVFFAAVLVGIFHILNVSGFVSMSAMTVRAFHLMVMMFICFVTPAKDNRKNNIADTIIRIMLGIGTLFSGIYILKRWEIIVSSGGVTNKFDVLVGILMIFLVLEATRRSVGWMLSLITIIFLLYPFVGPYLPLIIRSRSYSVSRISTFLFTSTEGIFGIPISVSATYIILFCIYGAFLSEFGASEFLYNLASSVTRKVIAATAKTSIVFGALVGMISGSAAGNVAITGSLTIPMMIKEGYKPEKAGAIVAVAATGGQIMPPVMGAAAFIMAEIIGEPYVNIMKAAILPAILYFLSILIIVHLEAKKEKIDMHETRSKGIFIGEVVKKGWYFAIPILILIYMLVIGYSPFKSAYYSTLVLLGVYIVSHKAFSKEIVFKILSALEKGSKDTVSIAIACAASGIIVGILSITGLGSKISSMIITLSGGQPIIALILTMIFSLILGMGLPTTAAYLVLASVVVPALVQMGIPLLSAHMFVFFFGCISTITPPVALASYVAAGIAGTDLNKVGWTAFKYGLVSFVLPFMFVYGPSLLLNGEFSMIITTVVFSIVGVFAIACSIVGYFRGSLAIWQRILLFIAGVLLVNEGLVTDILGLFLIVCVYITNLNYKNISA</sequence>
<feature type="transmembrane region" description="Helical" evidence="1">
    <location>
        <begin position="122"/>
        <end position="148"/>
    </location>
</feature>
<feature type="transmembrane region" description="Helical" evidence="1">
    <location>
        <begin position="99"/>
        <end position="116"/>
    </location>
</feature>
<organism evidence="3 4">
    <name type="scientific">Thermosediminibacter litoriperuensis</name>
    <dbReference type="NCBI Taxonomy" id="291989"/>
    <lineage>
        <taxon>Bacteria</taxon>
        <taxon>Bacillati</taxon>
        <taxon>Bacillota</taxon>
        <taxon>Clostridia</taxon>
        <taxon>Thermosediminibacterales</taxon>
        <taxon>Thermosediminibacteraceae</taxon>
        <taxon>Thermosediminibacter</taxon>
    </lineage>
</organism>
<keyword evidence="1" id="KW-0472">Membrane</keyword>
<dbReference type="NCBIfam" id="TIGR02123">
    <property type="entry name" value="TRAP_fused"/>
    <property type="match status" value="1"/>
</dbReference>
<dbReference type="Proteomes" id="UP000322294">
    <property type="component" value="Unassembled WGS sequence"/>
</dbReference>
<dbReference type="Pfam" id="PF06808">
    <property type="entry name" value="DctM"/>
    <property type="match status" value="1"/>
</dbReference>
<proteinExistence type="predicted"/>
<dbReference type="RefSeq" id="WP_148867809.1">
    <property type="nucleotide sequence ID" value="NZ_VNHO01000029.1"/>
</dbReference>
<feature type="transmembrane region" description="Helical" evidence="1">
    <location>
        <begin position="431"/>
        <end position="455"/>
    </location>
</feature>
<feature type="transmembrane region" description="Helical" evidence="1">
    <location>
        <begin position="260"/>
        <end position="282"/>
    </location>
</feature>
<feature type="transmembrane region" description="Helical" evidence="1">
    <location>
        <begin position="552"/>
        <end position="575"/>
    </location>
</feature>
<feature type="transmembrane region" description="Helical" evidence="1">
    <location>
        <begin position="524"/>
        <end position="546"/>
    </location>
</feature>
<feature type="transmembrane region" description="Helical" evidence="1">
    <location>
        <begin position="169"/>
        <end position="191"/>
    </location>
</feature>
<feature type="transmembrane region" description="Helical" evidence="1">
    <location>
        <begin position="462"/>
        <end position="483"/>
    </location>
</feature>
<feature type="transmembrane region" description="Helical" evidence="1">
    <location>
        <begin position="211"/>
        <end position="239"/>
    </location>
</feature>
<accession>A0A5S5AK49</accession>
<evidence type="ECO:0000313" key="3">
    <source>
        <dbReference type="EMBL" id="TYP49799.1"/>
    </source>
</evidence>
<reference evidence="3 4" key="1">
    <citation type="submission" date="2019-07" db="EMBL/GenBank/DDBJ databases">
        <title>Genomic Encyclopedia of Type Strains, Phase I: the one thousand microbial genomes (KMG-I) project.</title>
        <authorList>
            <person name="Kyrpides N."/>
        </authorList>
    </citation>
    <scope>NUCLEOTIDE SEQUENCE [LARGE SCALE GENOMIC DNA]</scope>
    <source>
        <strain evidence="3 4">DSM 16647</strain>
    </source>
</reference>
<keyword evidence="4" id="KW-1185">Reference proteome</keyword>